<evidence type="ECO:0000313" key="4">
    <source>
        <dbReference type="Proteomes" id="UP000070133"/>
    </source>
</evidence>
<dbReference type="AlphaFoldDB" id="A0A139H5F5"/>
<feature type="region of interest" description="Disordered" evidence="1">
    <location>
        <begin position="56"/>
        <end position="75"/>
    </location>
</feature>
<feature type="region of interest" description="Disordered" evidence="1">
    <location>
        <begin position="15"/>
        <end position="51"/>
    </location>
</feature>
<feature type="domain" description="Ubiquitin-like" evidence="2">
    <location>
        <begin position="610"/>
        <end position="681"/>
    </location>
</feature>
<feature type="compositionally biased region" description="Basic and acidic residues" evidence="1">
    <location>
        <begin position="492"/>
        <end position="504"/>
    </location>
</feature>
<dbReference type="InterPro" id="IPR029071">
    <property type="entry name" value="Ubiquitin-like_domsf"/>
</dbReference>
<proteinExistence type="predicted"/>
<dbReference type="InterPro" id="IPR000626">
    <property type="entry name" value="Ubiquitin-like_dom"/>
</dbReference>
<dbReference type="SUPFAM" id="SSF54236">
    <property type="entry name" value="Ubiquitin-like"/>
    <property type="match status" value="2"/>
</dbReference>
<dbReference type="Proteomes" id="UP000070133">
    <property type="component" value="Unassembled WGS sequence"/>
</dbReference>
<comment type="caution">
    <text evidence="3">The sequence shown here is derived from an EMBL/GenBank/DDBJ whole genome shotgun (WGS) entry which is preliminary data.</text>
</comment>
<feature type="compositionally biased region" description="Polar residues" evidence="1">
    <location>
        <begin position="62"/>
        <end position="75"/>
    </location>
</feature>
<organism evidence="3 4">
    <name type="scientific">Pseudocercospora eumusae</name>
    <dbReference type="NCBI Taxonomy" id="321146"/>
    <lineage>
        <taxon>Eukaryota</taxon>
        <taxon>Fungi</taxon>
        <taxon>Dikarya</taxon>
        <taxon>Ascomycota</taxon>
        <taxon>Pezizomycotina</taxon>
        <taxon>Dothideomycetes</taxon>
        <taxon>Dothideomycetidae</taxon>
        <taxon>Mycosphaerellales</taxon>
        <taxon>Mycosphaerellaceae</taxon>
        <taxon>Pseudocercospora</taxon>
    </lineage>
</organism>
<keyword evidence="4" id="KW-1185">Reference proteome</keyword>
<dbReference type="PROSITE" id="PS50053">
    <property type="entry name" value="UBIQUITIN_2"/>
    <property type="match status" value="1"/>
</dbReference>
<dbReference type="InterPro" id="IPR050158">
    <property type="entry name" value="Ubiquitin_ubiquitin-like"/>
</dbReference>
<dbReference type="Pfam" id="PF00240">
    <property type="entry name" value="ubiquitin"/>
    <property type="match status" value="1"/>
</dbReference>
<evidence type="ECO:0000313" key="3">
    <source>
        <dbReference type="EMBL" id="KXS97710.1"/>
    </source>
</evidence>
<evidence type="ECO:0000256" key="1">
    <source>
        <dbReference type="SAM" id="MobiDB-lite"/>
    </source>
</evidence>
<dbReference type="InterPro" id="IPR019956">
    <property type="entry name" value="Ubiquitin_dom"/>
</dbReference>
<sequence length="716" mass="79452">MPDLLFGFFSNARPVAEPARKKESPPVPTKNANLRSVSSVHRSTHSDTAVHQLHKPGAAQMSGLTPNSTGSLMPTAQWSTNQSELGQGFAATQRPVSAVSATKSESTLHDSGIQKDFHSGPSALATALQYQAETDSEHYEHDEDGTWPDSPIALRISVDKKLRKLDLPLKHLTTHTLTAKLREAFQIPEQISLEWSSESAGDFEVLDDKRPETFIELIQVARAKGRLRLRLSRIHVAQTDRQNLEEVAKEESQRLKEEQLRRDEAKLKEIETKVQKEIYEKRQEPAKREAQLKEIEARMAKEAENDQKAKSDVPAKVPDAEEKAARRKYDEEITAMLRKQLAPEPSSAQREAAKYTKFAVSSASLESAAGSGRASPVTEALVSDRMVSVSIYGIDGSKELPLDHLEERVFNIKISEAFGLPFENNGITFHRWSRGKKQFDVPLTSENPKAFARLLATAEKTGKIRLGMIEPDTSRRATVLPQTQGRTASAKDNGKTSMHFDKEPVSSNAHVMSGPNWSTEAVTPAMDPVSQVAFANPAPKPYSPYVPREEKPGFFRRLLNGGKRSQQVLDQQARDRAQNVGHSTDPSYRTPPSWEYTAINSAPSGINEAVPILVKTLTGKTNFLTVRPSALVSAVKAQIHRQEDIPPDRQRLIFSGKHLEDARSLASYNIDRDSTLHLVLTPGNTKMEIYIKTLTGKTLTLQTTTHATVNELKSQI</sequence>
<dbReference type="PRINTS" id="PR00348">
    <property type="entry name" value="UBIQUITIN"/>
</dbReference>
<dbReference type="EMBL" id="LFZN01000135">
    <property type="protein sequence ID" value="KXS97710.1"/>
    <property type="molecule type" value="Genomic_DNA"/>
</dbReference>
<evidence type="ECO:0000259" key="2">
    <source>
        <dbReference type="PROSITE" id="PS50053"/>
    </source>
</evidence>
<reference evidence="3 4" key="1">
    <citation type="submission" date="2015-07" db="EMBL/GenBank/DDBJ databases">
        <title>Comparative genomics of the Sigatoka disease complex on banana suggests a link between parallel evolutionary changes in Pseudocercospora fijiensis and Pseudocercospora eumusae and increased virulence on the banana host.</title>
        <authorList>
            <person name="Chang T.-C."/>
            <person name="Salvucci A."/>
            <person name="Crous P.W."/>
            <person name="Stergiopoulos I."/>
        </authorList>
    </citation>
    <scope>NUCLEOTIDE SEQUENCE [LARGE SCALE GENOMIC DNA]</scope>
    <source>
        <strain evidence="3 4">CBS 114824</strain>
    </source>
</reference>
<dbReference type="STRING" id="321146.A0A139H5F5"/>
<accession>A0A139H5F5</accession>
<name>A0A139H5F5_9PEZI</name>
<dbReference type="Gene3D" id="3.10.20.90">
    <property type="entry name" value="Phosphatidylinositol 3-kinase Catalytic Subunit, Chain A, domain 1"/>
    <property type="match status" value="2"/>
</dbReference>
<dbReference type="OrthoDB" id="428577at2759"/>
<feature type="region of interest" description="Disordered" evidence="1">
    <location>
        <begin position="300"/>
        <end position="324"/>
    </location>
</feature>
<dbReference type="PANTHER" id="PTHR10666">
    <property type="entry name" value="UBIQUITIN"/>
    <property type="match status" value="1"/>
</dbReference>
<feature type="region of interest" description="Disordered" evidence="1">
    <location>
        <begin position="482"/>
        <end position="512"/>
    </location>
</feature>
<protein>
    <recommendedName>
        <fullName evidence="2">Ubiquitin-like domain-containing protein</fullName>
    </recommendedName>
</protein>
<dbReference type="SMART" id="SM00213">
    <property type="entry name" value="UBQ"/>
    <property type="match status" value="1"/>
</dbReference>
<feature type="region of interest" description="Disordered" evidence="1">
    <location>
        <begin position="565"/>
        <end position="592"/>
    </location>
</feature>
<gene>
    <name evidence="3" type="ORF">AC578_8841</name>
</gene>